<comment type="caution">
    <text evidence="13">The sequence shown here is derived from an EMBL/GenBank/DDBJ whole genome shotgun (WGS) entry which is preliminary data.</text>
</comment>
<protein>
    <submittedName>
        <fullName evidence="13">Magnesium transporter</fullName>
    </submittedName>
</protein>
<dbReference type="GO" id="GO:0015087">
    <property type="term" value="F:cobalt ion transmembrane transporter activity"/>
    <property type="evidence" value="ECO:0007669"/>
    <property type="project" value="TreeGrafter"/>
</dbReference>
<evidence type="ECO:0000256" key="7">
    <source>
        <dbReference type="ARBA" id="ARBA00022989"/>
    </source>
</evidence>
<comment type="similarity">
    <text evidence="2">Belongs to the CorA metal ion transporter (MIT) (TC 1.A.35) family.</text>
</comment>
<keyword evidence="7 12" id="KW-1133">Transmembrane helix</keyword>
<dbReference type="FunFam" id="1.20.58.340:FF:000004">
    <property type="entry name" value="Magnesium transport protein CorA"/>
    <property type="match status" value="1"/>
</dbReference>
<keyword evidence="4" id="KW-1003">Cell membrane</keyword>
<evidence type="ECO:0000256" key="6">
    <source>
        <dbReference type="ARBA" id="ARBA00022842"/>
    </source>
</evidence>
<evidence type="ECO:0000256" key="4">
    <source>
        <dbReference type="ARBA" id="ARBA00022475"/>
    </source>
</evidence>
<feature type="transmembrane region" description="Helical" evidence="12">
    <location>
        <begin position="61"/>
        <end position="81"/>
    </location>
</feature>
<dbReference type="InterPro" id="IPR045863">
    <property type="entry name" value="CorA_TM1_TM2"/>
</dbReference>
<evidence type="ECO:0000313" key="13">
    <source>
        <dbReference type="EMBL" id="TWI40230.1"/>
    </source>
</evidence>
<keyword evidence="5 12" id="KW-0812">Transmembrane</keyword>
<dbReference type="Proteomes" id="UP000317122">
    <property type="component" value="Unassembled WGS sequence"/>
</dbReference>
<keyword evidence="14" id="KW-1185">Reference proteome</keyword>
<dbReference type="PANTHER" id="PTHR46494:SF1">
    <property type="entry name" value="CORA FAMILY METAL ION TRANSPORTER (EUROFUNG)"/>
    <property type="match status" value="1"/>
</dbReference>
<sequence length="87" mass="9840">MLTGLIEMHLSLSQARTSDVISYLTIVSVIFIPLTFLVGVWGMNFDPETSPWNMPELKAQYGYPAALAFMALVALGLIAFFRWKKWL</sequence>
<dbReference type="AlphaFoldDB" id="A0A562P7L0"/>
<keyword evidence="3" id="KW-0813">Transport</keyword>
<keyword evidence="9 12" id="KW-0472">Membrane</keyword>
<reference evidence="13 14" key="1">
    <citation type="journal article" date="2015" name="Stand. Genomic Sci.">
        <title>Genomic Encyclopedia of Bacterial and Archaeal Type Strains, Phase III: the genomes of soil and plant-associated and newly described type strains.</title>
        <authorList>
            <person name="Whitman W.B."/>
            <person name="Woyke T."/>
            <person name="Klenk H.P."/>
            <person name="Zhou Y."/>
            <person name="Lilburn T.G."/>
            <person name="Beck B.J."/>
            <person name="De Vos P."/>
            <person name="Vandamme P."/>
            <person name="Eisen J.A."/>
            <person name="Garrity G."/>
            <person name="Hugenholtz P."/>
            <person name="Kyrpides N.C."/>
        </authorList>
    </citation>
    <scope>NUCLEOTIDE SEQUENCE [LARGE SCALE GENOMIC DNA]</scope>
    <source>
        <strain evidence="13 14">CGMCC 1.2546</strain>
    </source>
</reference>
<dbReference type="Gene3D" id="1.20.58.340">
    <property type="entry name" value="Magnesium transport protein CorA, transmembrane region"/>
    <property type="match status" value="1"/>
</dbReference>
<proteinExistence type="inferred from homology"/>
<feature type="transmembrane region" description="Helical" evidence="12">
    <location>
        <begin position="20"/>
        <end position="41"/>
    </location>
</feature>
<organism evidence="13 14">
    <name type="scientific">Mesorhizobium tianshanense</name>
    <dbReference type="NCBI Taxonomy" id="39844"/>
    <lineage>
        <taxon>Bacteria</taxon>
        <taxon>Pseudomonadati</taxon>
        <taxon>Pseudomonadota</taxon>
        <taxon>Alphaproteobacteria</taxon>
        <taxon>Hyphomicrobiales</taxon>
        <taxon>Phyllobacteriaceae</taxon>
        <taxon>Mesorhizobium</taxon>
    </lineage>
</organism>
<evidence type="ECO:0000256" key="12">
    <source>
        <dbReference type="SAM" id="Phobius"/>
    </source>
</evidence>
<gene>
    <name evidence="13" type="ORF">IQ26_01424</name>
</gene>
<accession>A0A562P7L0</accession>
<dbReference type="GO" id="GO:0050897">
    <property type="term" value="F:cobalt ion binding"/>
    <property type="evidence" value="ECO:0007669"/>
    <property type="project" value="TreeGrafter"/>
</dbReference>
<name>A0A562P7L0_9HYPH</name>
<dbReference type="Pfam" id="PF01544">
    <property type="entry name" value="CorA"/>
    <property type="match status" value="1"/>
</dbReference>
<evidence type="ECO:0000256" key="3">
    <source>
        <dbReference type="ARBA" id="ARBA00022448"/>
    </source>
</evidence>
<dbReference type="PANTHER" id="PTHR46494">
    <property type="entry name" value="CORA FAMILY METAL ION TRANSPORTER (EUROFUNG)"/>
    <property type="match status" value="1"/>
</dbReference>
<comment type="function">
    <text evidence="11">Mediates influx of magnesium ions. Alternates between open and closed states. Activated by low cytoplasmic Mg(2+) levels. Inactive when cytoplasmic Mg(2+) levels are high.</text>
</comment>
<evidence type="ECO:0000256" key="1">
    <source>
        <dbReference type="ARBA" id="ARBA00004651"/>
    </source>
</evidence>
<evidence type="ECO:0000256" key="8">
    <source>
        <dbReference type="ARBA" id="ARBA00023065"/>
    </source>
</evidence>
<comment type="catalytic activity">
    <reaction evidence="10">
        <text>Mg(2+)(in) = Mg(2+)(out)</text>
        <dbReference type="Rhea" id="RHEA:29827"/>
        <dbReference type="ChEBI" id="CHEBI:18420"/>
    </reaction>
</comment>
<evidence type="ECO:0000256" key="9">
    <source>
        <dbReference type="ARBA" id="ARBA00023136"/>
    </source>
</evidence>
<evidence type="ECO:0000256" key="10">
    <source>
        <dbReference type="ARBA" id="ARBA00034269"/>
    </source>
</evidence>
<keyword evidence="6" id="KW-0460">Magnesium</keyword>
<keyword evidence="8" id="KW-0406">Ion transport</keyword>
<comment type="subcellular location">
    <subcellularLocation>
        <location evidence="1">Cell membrane</location>
        <topology evidence="1">Multi-pass membrane protein</topology>
    </subcellularLocation>
</comment>
<dbReference type="GO" id="GO:0015095">
    <property type="term" value="F:magnesium ion transmembrane transporter activity"/>
    <property type="evidence" value="ECO:0007669"/>
    <property type="project" value="TreeGrafter"/>
</dbReference>
<dbReference type="SUPFAM" id="SSF144083">
    <property type="entry name" value="Magnesium transport protein CorA, transmembrane region"/>
    <property type="match status" value="1"/>
</dbReference>
<dbReference type="GO" id="GO:0005886">
    <property type="term" value="C:plasma membrane"/>
    <property type="evidence" value="ECO:0007669"/>
    <property type="project" value="UniProtKB-SubCell"/>
</dbReference>
<dbReference type="EMBL" id="VLKT01000007">
    <property type="protein sequence ID" value="TWI40230.1"/>
    <property type="molecule type" value="Genomic_DNA"/>
</dbReference>
<dbReference type="GO" id="GO:0000287">
    <property type="term" value="F:magnesium ion binding"/>
    <property type="evidence" value="ECO:0007669"/>
    <property type="project" value="TreeGrafter"/>
</dbReference>
<evidence type="ECO:0000313" key="14">
    <source>
        <dbReference type="Proteomes" id="UP000317122"/>
    </source>
</evidence>
<dbReference type="InterPro" id="IPR002523">
    <property type="entry name" value="MgTranspt_CorA/ZnTranspt_ZntB"/>
</dbReference>
<evidence type="ECO:0000256" key="2">
    <source>
        <dbReference type="ARBA" id="ARBA00009765"/>
    </source>
</evidence>
<evidence type="ECO:0000256" key="11">
    <source>
        <dbReference type="ARBA" id="ARBA00045497"/>
    </source>
</evidence>
<evidence type="ECO:0000256" key="5">
    <source>
        <dbReference type="ARBA" id="ARBA00022692"/>
    </source>
</evidence>